<gene>
    <name evidence="3" type="ORF">APAL1065_LOCUS26653</name>
</gene>
<feature type="transmembrane region" description="Helical" evidence="2">
    <location>
        <begin position="49"/>
        <end position="72"/>
    </location>
</feature>
<dbReference type="EMBL" id="HBHT01039678">
    <property type="protein sequence ID" value="CAD9994024.1"/>
    <property type="molecule type" value="Transcribed_RNA"/>
</dbReference>
<name>A0A7S3DX72_9STRA</name>
<reference evidence="3" key="1">
    <citation type="submission" date="2021-01" db="EMBL/GenBank/DDBJ databases">
        <authorList>
            <person name="Corre E."/>
            <person name="Pelletier E."/>
            <person name="Niang G."/>
            <person name="Scheremetjew M."/>
            <person name="Finn R."/>
            <person name="Kale V."/>
            <person name="Holt S."/>
            <person name="Cochrane G."/>
            <person name="Meng A."/>
            <person name="Brown T."/>
            <person name="Cohen L."/>
        </authorList>
    </citation>
    <scope>NUCLEOTIDE SEQUENCE</scope>
    <source>
        <strain evidence="3">CCMP125</strain>
    </source>
</reference>
<organism evidence="3">
    <name type="scientific">Entomoneis paludosa</name>
    <dbReference type="NCBI Taxonomy" id="265537"/>
    <lineage>
        <taxon>Eukaryota</taxon>
        <taxon>Sar</taxon>
        <taxon>Stramenopiles</taxon>
        <taxon>Ochrophyta</taxon>
        <taxon>Bacillariophyta</taxon>
        <taxon>Bacillariophyceae</taxon>
        <taxon>Bacillariophycidae</taxon>
        <taxon>Entomoneidaceae</taxon>
        <taxon>Entomoneis</taxon>
    </lineage>
</organism>
<dbReference type="AlphaFoldDB" id="A0A7S3DX72"/>
<feature type="region of interest" description="Disordered" evidence="1">
    <location>
        <begin position="103"/>
        <end position="130"/>
    </location>
</feature>
<proteinExistence type="predicted"/>
<sequence>MVGDAVLDGVSTVGSAVADAAVGVATDAAIGTGVTWGVWDGIQRMIPPWLLSGGAAVLGGEVLFAILAFSIASSALDSDGSSDDAMDGEMLEDNYDTRLTSTASSTLEQETPINNLSSQSSTQTMTDYPDGMLVDEDLNTTSNVYIDDVMAQVDEALAEAERALQSTPEGNNNNP</sequence>
<evidence type="ECO:0000313" key="3">
    <source>
        <dbReference type="EMBL" id="CAD9994024.1"/>
    </source>
</evidence>
<evidence type="ECO:0000256" key="1">
    <source>
        <dbReference type="SAM" id="MobiDB-lite"/>
    </source>
</evidence>
<keyword evidence="2" id="KW-1133">Transmembrane helix</keyword>
<protein>
    <submittedName>
        <fullName evidence="3">Uncharacterized protein</fullName>
    </submittedName>
</protein>
<evidence type="ECO:0000256" key="2">
    <source>
        <dbReference type="SAM" id="Phobius"/>
    </source>
</evidence>
<keyword evidence="2" id="KW-0812">Transmembrane</keyword>
<keyword evidence="2" id="KW-0472">Membrane</keyword>
<feature type="compositionally biased region" description="Polar residues" evidence="1">
    <location>
        <begin position="103"/>
        <end position="126"/>
    </location>
</feature>
<accession>A0A7S3DX72</accession>